<comment type="subcellular location">
    <subcellularLocation>
        <location evidence="2">Nucleus</location>
    </subcellularLocation>
</comment>
<feature type="compositionally biased region" description="Basic and acidic residues" evidence="14">
    <location>
        <begin position="1"/>
        <end position="14"/>
    </location>
</feature>
<evidence type="ECO:0000313" key="16">
    <source>
        <dbReference type="EMBL" id="KAK7114826.1"/>
    </source>
</evidence>
<feature type="domain" description="JmjC" evidence="15">
    <location>
        <begin position="320"/>
        <end position="454"/>
    </location>
</feature>
<dbReference type="SMART" id="SM00558">
    <property type="entry name" value="JmjC"/>
    <property type="match status" value="1"/>
</dbReference>
<evidence type="ECO:0000256" key="9">
    <source>
        <dbReference type="ARBA" id="ARBA00023108"/>
    </source>
</evidence>
<keyword evidence="7" id="KW-0408">Iron</keyword>
<keyword evidence="5" id="KW-0223">Dioxygenase</keyword>
<name>A0AAN9GP12_9CAEN</name>
<dbReference type="InterPro" id="IPR041667">
    <property type="entry name" value="Cupin_8"/>
</dbReference>
<comment type="caution">
    <text evidence="16">The sequence shown here is derived from an EMBL/GenBank/DDBJ whole genome shotgun (WGS) entry which is preliminary data.</text>
</comment>
<dbReference type="Gene3D" id="2.60.120.650">
    <property type="entry name" value="Cupin"/>
    <property type="match status" value="1"/>
</dbReference>
<dbReference type="PANTHER" id="PTHR12461">
    <property type="entry name" value="HYPOXIA-INDUCIBLE FACTOR 1 ALPHA INHIBITOR-RELATED"/>
    <property type="match status" value="1"/>
</dbReference>
<gene>
    <name evidence="16" type="ORF">V1264_000817</name>
</gene>
<dbReference type="Pfam" id="PF24472">
    <property type="entry name" value="ARM_KDM8_N"/>
    <property type="match status" value="1"/>
</dbReference>
<dbReference type="EMBL" id="JBAMIC010000001">
    <property type="protein sequence ID" value="KAK7114826.1"/>
    <property type="molecule type" value="Genomic_DNA"/>
</dbReference>
<accession>A0AAN9GP12</accession>
<keyword evidence="4" id="KW-0156">Chromatin regulator</keyword>
<dbReference type="GO" id="GO:0010468">
    <property type="term" value="P:regulation of gene expression"/>
    <property type="evidence" value="ECO:0007669"/>
    <property type="project" value="UniProtKB-ARBA"/>
</dbReference>
<comment type="cofactor">
    <cofactor evidence="1">
        <name>Fe(2+)</name>
        <dbReference type="ChEBI" id="CHEBI:29033"/>
    </cofactor>
</comment>
<evidence type="ECO:0000256" key="1">
    <source>
        <dbReference type="ARBA" id="ARBA00001954"/>
    </source>
</evidence>
<evidence type="ECO:0000256" key="3">
    <source>
        <dbReference type="ARBA" id="ARBA00022723"/>
    </source>
</evidence>
<evidence type="ECO:0000256" key="7">
    <source>
        <dbReference type="ARBA" id="ARBA00023004"/>
    </source>
</evidence>
<proteinExistence type="predicted"/>
<keyword evidence="9" id="KW-0090">Biological rhythms</keyword>
<evidence type="ECO:0000256" key="2">
    <source>
        <dbReference type="ARBA" id="ARBA00004123"/>
    </source>
</evidence>
<dbReference type="FunFam" id="2.60.120.650:FF:000019">
    <property type="entry name" value="Bifunctional peptidase and arginyl-hydroxylase JMJD5"/>
    <property type="match status" value="1"/>
</dbReference>
<dbReference type="InterPro" id="IPR056520">
    <property type="entry name" value="ARM_KDM8_N"/>
</dbReference>
<dbReference type="GO" id="GO:0048511">
    <property type="term" value="P:rhythmic process"/>
    <property type="evidence" value="ECO:0007669"/>
    <property type="project" value="UniProtKB-KW"/>
</dbReference>
<dbReference type="InterPro" id="IPR003347">
    <property type="entry name" value="JmjC_dom"/>
</dbReference>
<evidence type="ECO:0000259" key="15">
    <source>
        <dbReference type="PROSITE" id="PS51184"/>
    </source>
</evidence>
<reference evidence="16 17" key="1">
    <citation type="submission" date="2024-02" db="EMBL/GenBank/DDBJ databases">
        <title>Chromosome-scale genome assembly of the rough periwinkle Littorina saxatilis.</title>
        <authorList>
            <person name="De Jode A."/>
            <person name="Faria R."/>
            <person name="Formenti G."/>
            <person name="Sims Y."/>
            <person name="Smith T.P."/>
            <person name="Tracey A."/>
            <person name="Wood J.M.D."/>
            <person name="Zagrodzka Z.B."/>
            <person name="Johannesson K."/>
            <person name="Butlin R.K."/>
            <person name="Leder E.H."/>
        </authorList>
    </citation>
    <scope>NUCLEOTIDE SEQUENCE [LARGE SCALE GENOMIC DNA]</scope>
    <source>
        <strain evidence="16">Snail1</strain>
        <tissue evidence="16">Muscle</tissue>
    </source>
</reference>
<dbReference type="AlphaFoldDB" id="A0AAN9GP12"/>
<feature type="compositionally biased region" description="Polar residues" evidence="14">
    <location>
        <begin position="206"/>
        <end position="215"/>
    </location>
</feature>
<keyword evidence="3" id="KW-0479">Metal-binding</keyword>
<sequence>MAEEDKAQPPEETHPSLGPLKDILPDSASKLLSHITDQSVLGDAFFSQLSTAAEQLFSKEYAQCIESCNVLLDKTWEKLNTGYWKDVNINWRYAYTLLSVLKALSQCALLSNSESNIDHASILKTCDMGLLMGAPVMDNILAKMSTKFQQSFGERRPSVADDGDNEEKSGSENRVPHKKSKADGEENQKSSENNSVDDTYKRSEENGGSDSVSTLSKEKEIPQCQCPSVEMFNAMFFDLQHPVVITGAIGYWPALTTSKWSLEYLKKIAGARTVPVEIGSRYTEEDWTQKLMTVNEFVEEFITNPKSETKGYLAQHNLFDQISELKDDISIPVYCCLGQEEEVDINAWFGPQGTVSPLHQDPKHNFLCQVMGEKYVRLYSPEFTEHVYPHPTKMLENTSQVDCEQPDLEKFPKFADAVYLECVLKPGDMLYIPPKHWHYVRSLSVSFSVSFWWQ</sequence>
<keyword evidence="11" id="KW-0539">Nucleus</keyword>
<dbReference type="GO" id="GO:0005634">
    <property type="term" value="C:nucleus"/>
    <property type="evidence" value="ECO:0007669"/>
    <property type="project" value="UniProtKB-SubCell"/>
</dbReference>
<dbReference type="PANTHER" id="PTHR12461:SF106">
    <property type="entry name" value="BIFUNCTIONAL PEPTIDASE AND ARGINYL-HYDROXYLASE JMJD5"/>
    <property type="match status" value="1"/>
</dbReference>
<dbReference type="GO" id="GO:0051864">
    <property type="term" value="F:histone H3K36 demethylase activity"/>
    <property type="evidence" value="ECO:0007669"/>
    <property type="project" value="TreeGrafter"/>
</dbReference>
<feature type="compositionally biased region" description="Basic and acidic residues" evidence="14">
    <location>
        <begin position="166"/>
        <end position="189"/>
    </location>
</feature>
<dbReference type="Pfam" id="PF13621">
    <property type="entry name" value="Cupin_8"/>
    <property type="match status" value="1"/>
</dbReference>
<keyword evidence="12" id="KW-0131">Cell cycle</keyword>
<feature type="region of interest" description="Disordered" evidence="14">
    <location>
        <begin position="1"/>
        <end position="20"/>
    </location>
</feature>
<evidence type="ECO:0000256" key="5">
    <source>
        <dbReference type="ARBA" id="ARBA00022964"/>
    </source>
</evidence>
<keyword evidence="8" id="KW-0805">Transcription regulation</keyword>
<dbReference type="GO" id="GO:0031648">
    <property type="term" value="P:protein destabilization"/>
    <property type="evidence" value="ECO:0007669"/>
    <property type="project" value="UniProtKB-ARBA"/>
</dbReference>
<protein>
    <recommendedName>
        <fullName evidence="13">JmjC domain-containing protein 5</fullName>
    </recommendedName>
</protein>
<keyword evidence="17" id="KW-1185">Reference proteome</keyword>
<evidence type="ECO:0000256" key="6">
    <source>
        <dbReference type="ARBA" id="ARBA00023002"/>
    </source>
</evidence>
<organism evidence="16 17">
    <name type="scientific">Littorina saxatilis</name>
    <dbReference type="NCBI Taxonomy" id="31220"/>
    <lineage>
        <taxon>Eukaryota</taxon>
        <taxon>Metazoa</taxon>
        <taxon>Spiralia</taxon>
        <taxon>Lophotrochozoa</taxon>
        <taxon>Mollusca</taxon>
        <taxon>Gastropoda</taxon>
        <taxon>Caenogastropoda</taxon>
        <taxon>Littorinimorpha</taxon>
        <taxon>Littorinoidea</taxon>
        <taxon>Littorinidae</taxon>
        <taxon>Littorina</taxon>
    </lineage>
</organism>
<dbReference type="PROSITE" id="PS51184">
    <property type="entry name" value="JMJC"/>
    <property type="match status" value="1"/>
</dbReference>
<feature type="region of interest" description="Disordered" evidence="14">
    <location>
        <begin position="152"/>
        <end position="220"/>
    </location>
</feature>
<evidence type="ECO:0000313" key="17">
    <source>
        <dbReference type="Proteomes" id="UP001374579"/>
    </source>
</evidence>
<evidence type="ECO:0000256" key="8">
    <source>
        <dbReference type="ARBA" id="ARBA00023015"/>
    </source>
</evidence>
<dbReference type="Proteomes" id="UP001374579">
    <property type="component" value="Unassembled WGS sequence"/>
</dbReference>
<dbReference type="SUPFAM" id="SSF51197">
    <property type="entry name" value="Clavaminate synthase-like"/>
    <property type="match status" value="1"/>
</dbReference>
<keyword evidence="10" id="KW-0804">Transcription</keyword>
<evidence type="ECO:0000256" key="14">
    <source>
        <dbReference type="SAM" id="MobiDB-lite"/>
    </source>
</evidence>
<evidence type="ECO:0000256" key="12">
    <source>
        <dbReference type="ARBA" id="ARBA00023306"/>
    </source>
</evidence>
<keyword evidence="6" id="KW-0560">Oxidoreductase</keyword>
<dbReference type="GO" id="GO:0046872">
    <property type="term" value="F:metal ion binding"/>
    <property type="evidence" value="ECO:0007669"/>
    <property type="project" value="UniProtKB-KW"/>
</dbReference>
<evidence type="ECO:0000256" key="10">
    <source>
        <dbReference type="ARBA" id="ARBA00023163"/>
    </source>
</evidence>
<evidence type="ECO:0000256" key="11">
    <source>
        <dbReference type="ARBA" id="ARBA00023242"/>
    </source>
</evidence>
<evidence type="ECO:0000256" key="13">
    <source>
        <dbReference type="ARBA" id="ARBA00049800"/>
    </source>
</evidence>
<evidence type="ECO:0000256" key="4">
    <source>
        <dbReference type="ARBA" id="ARBA00022853"/>
    </source>
</evidence>
<dbReference type="GO" id="GO:0003682">
    <property type="term" value="F:chromatin binding"/>
    <property type="evidence" value="ECO:0007669"/>
    <property type="project" value="UniProtKB-ARBA"/>
</dbReference>